<evidence type="ECO:0000256" key="9">
    <source>
        <dbReference type="ARBA" id="ARBA00022801"/>
    </source>
</evidence>
<protein>
    <submittedName>
        <fullName evidence="19">Penicillin-binding protein 1A</fullName>
    </submittedName>
</protein>
<dbReference type="InterPro" id="IPR001264">
    <property type="entry name" value="Glyco_trans_51"/>
</dbReference>
<dbReference type="GO" id="GO:0005886">
    <property type="term" value="C:plasma membrane"/>
    <property type="evidence" value="ECO:0007669"/>
    <property type="project" value="UniProtKB-SubCell"/>
</dbReference>
<evidence type="ECO:0000259" key="17">
    <source>
        <dbReference type="Pfam" id="PF00905"/>
    </source>
</evidence>
<dbReference type="AlphaFoldDB" id="A0A0V8HAU5"/>
<dbReference type="Gene3D" id="3.40.710.10">
    <property type="entry name" value="DD-peptidase/beta-lactamase superfamily"/>
    <property type="match status" value="1"/>
</dbReference>
<sequence length="616" mass="69583">MRVFAGFLTVICFMALFFTSLFFTTEEVAKVQGFQDELEDTVNTDQLNLNKTSLLLDKDGNVVSEVNRPFRLYAEDEKIPPFVKEILVASEDQHFYEHVGFDAGAILRAVVKNLVFTHIQQGGSTITQQLARNLYLGQEKTYNRKLTELFYAHEIESSMSKDEILELYLNVIYFSNGVYGIETASQYYFQKSVSELNKAEMAFLASIPNNPGKYDPVDHFDQTKIRQERLLDILVDGKKLSKEESDKLKDVPIKLNIRKKIDRFPDYAFYVEEELRELISLHEGYKTKIEKASSPQEKEQIIQKLNQRVESVVASGVRIQTALDPALQKKSVNALNNGLNLDKLQGASVTIDNETRRIAALTGGKEYQKYNFNHAFQAYRQPGSSIKPLLVYAPYLEKTGASIYEKVSADNYCIGEYCPINYGGVQAGTVTLTQSLAQSYNTSALRLMEKVGVKEAFNKLSAFSFERLSGKDRTYAAAIGGFTNGLSPLEMTDAYTSFIDGSYTRSHAIVNVTDGNGKLLYKWKNEPKQVWSKDTTKKMRQMLAGAALNGTGKAAYVSKPYVGIKTGTTNNYHDYWVMGLTSDYTTGVWVGHDIPQNMSRIEQLRPSHKIWQNIMK</sequence>
<keyword evidence="5" id="KW-0121">Carboxypeptidase</keyword>
<name>A0A0V8HAU5_9BACI</name>
<dbReference type="PANTHER" id="PTHR32282:SF11">
    <property type="entry name" value="PENICILLIN-BINDING PROTEIN 1B"/>
    <property type="match status" value="1"/>
</dbReference>
<evidence type="ECO:0000256" key="16">
    <source>
        <dbReference type="ARBA" id="ARBA00049902"/>
    </source>
</evidence>
<evidence type="ECO:0000256" key="6">
    <source>
        <dbReference type="ARBA" id="ARBA00022670"/>
    </source>
</evidence>
<evidence type="ECO:0000256" key="12">
    <source>
        <dbReference type="ARBA" id="ARBA00023136"/>
    </source>
</evidence>
<dbReference type="GO" id="GO:0009252">
    <property type="term" value="P:peptidoglycan biosynthetic process"/>
    <property type="evidence" value="ECO:0007669"/>
    <property type="project" value="UniProtKB-KW"/>
</dbReference>
<evidence type="ECO:0000256" key="5">
    <source>
        <dbReference type="ARBA" id="ARBA00022645"/>
    </source>
</evidence>
<keyword evidence="20" id="KW-1185">Reference proteome</keyword>
<proteinExistence type="inferred from homology"/>
<dbReference type="FunFam" id="1.10.3810.10:FF:000001">
    <property type="entry name" value="Penicillin-binding protein 1A"/>
    <property type="match status" value="1"/>
</dbReference>
<comment type="catalytic activity">
    <reaction evidence="15">
        <text>Preferential cleavage: (Ac)2-L-Lys-D-Ala-|-D-Ala. Also transpeptidation of peptidyl-alanyl moieties that are N-acyl substituents of D-alanine.</text>
        <dbReference type="EC" id="3.4.16.4"/>
    </reaction>
</comment>
<dbReference type="SUPFAM" id="SSF56601">
    <property type="entry name" value="beta-lactamase/transpeptidase-like"/>
    <property type="match status" value="1"/>
</dbReference>
<dbReference type="Pfam" id="PF00912">
    <property type="entry name" value="Transgly"/>
    <property type="match status" value="1"/>
</dbReference>
<evidence type="ECO:0000313" key="19">
    <source>
        <dbReference type="EMBL" id="SCC30498.1"/>
    </source>
</evidence>
<comment type="similarity">
    <text evidence="3">In the N-terminal section; belongs to the glycosyltransferase 51 family.</text>
</comment>
<keyword evidence="6" id="KW-0645">Protease</keyword>
<organism evidence="19 20">
    <name type="scientific">[Bacillus] enclensis</name>
    <dbReference type="NCBI Taxonomy" id="1402860"/>
    <lineage>
        <taxon>Bacteria</taxon>
        <taxon>Bacillati</taxon>
        <taxon>Bacillota</taxon>
        <taxon>Bacilli</taxon>
        <taxon>Bacillales</taxon>
        <taxon>Bacillaceae</taxon>
        <taxon>Rossellomorea</taxon>
    </lineage>
</organism>
<evidence type="ECO:0000256" key="4">
    <source>
        <dbReference type="ARBA" id="ARBA00022475"/>
    </source>
</evidence>
<evidence type="ECO:0000256" key="8">
    <source>
        <dbReference type="ARBA" id="ARBA00022679"/>
    </source>
</evidence>
<evidence type="ECO:0000256" key="3">
    <source>
        <dbReference type="ARBA" id="ARBA00007739"/>
    </source>
</evidence>
<keyword evidence="10" id="KW-0133">Cell shape</keyword>
<dbReference type="InterPro" id="IPR023346">
    <property type="entry name" value="Lysozyme-like_dom_sf"/>
</dbReference>
<evidence type="ECO:0000256" key="10">
    <source>
        <dbReference type="ARBA" id="ARBA00022960"/>
    </source>
</evidence>
<dbReference type="InterPro" id="IPR036950">
    <property type="entry name" value="PBP_transglycosylase"/>
</dbReference>
<evidence type="ECO:0000256" key="2">
    <source>
        <dbReference type="ARBA" id="ARBA00007090"/>
    </source>
</evidence>
<dbReference type="GO" id="GO:0008658">
    <property type="term" value="F:penicillin binding"/>
    <property type="evidence" value="ECO:0007669"/>
    <property type="project" value="InterPro"/>
</dbReference>
<keyword evidence="8" id="KW-0808">Transferase</keyword>
<dbReference type="GO" id="GO:0008360">
    <property type="term" value="P:regulation of cell shape"/>
    <property type="evidence" value="ECO:0007669"/>
    <property type="project" value="UniProtKB-KW"/>
</dbReference>
<keyword evidence="9" id="KW-0378">Hydrolase</keyword>
<keyword evidence="14" id="KW-0961">Cell wall biogenesis/degradation</keyword>
<dbReference type="PANTHER" id="PTHR32282">
    <property type="entry name" value="BINDING PROTEIN TRANSPEPTIDASE, PUTATIVE-RELATED"/>
    <property type="match status" value="1"/>
</dbReference>
<keyword evidence="12" id="KW-0472">Membrane</keyword>
<dbReference type="InterPro" id="IPR001460">
    <property type="entry name" value="PCN-bd_Tpept"/>
</dbReference>
<evidence type="ECO:0000313" key="20">
    <source>
        <dbReference type="Proteomes" id="UP000181997"/>
    </source>
</evidence>
<dbReference type="RefSeq" id="WP_058299712.1">
    <property type="nucleotide sequence ID" value="NZ_FMAU01000006.1"/>
</dbReference>
<dbReference type="InterPro" id="IPR050396">
    <property type="entry name" value="Glycosyltr_51/Transpeptidase"/>
</dbReference>
<dbReference type="GO" id="GO:0030288">
    <property type="term" value="C:outer membrane-bounded periplasmic space"/>
    <property type="evidence" value="ECO:0007669"/>
    <property type="project" value="TreeGrafter"/>
</dbReference>
<evidence type="ECO:0000256" key="15">
    <source>
        <dbReference type="ARBA" id="ARBA00034000"/>
    </source>
</evidence>
<keyword evidence="11" id="KW-0573">Peptidoglycan synthesis</keyword>
<reference evidence="20" key="1">
    <citation type="submission" date="2016-08" db="EMBL/GenBank/DDBJ databases">
        <authorList>
            <person name="Varghese N."/>
            <person name="Submissions Spin"/>
        </authorList>
    </citation>
    <scope>NUCLEOTIDE SEQUENCE [LARGE SCALE GENOMIC DNA]</scope>
    <source>
        <strain evidence="20">SGD-1123</strain>
    </source>
</reference>
<feature type="domain" description="Glycosyl transferase family 51" evidence="18">
    <location>
        <begin position="60"/>
        <end position="232"/>
    </location>
</feature>
<accession>A0A0V8HAU5</accession>
<dbReference type="OrthoDB" id="9766909at2"/>
<gene>
    <name evidence="19" type="ORF">GA0061094_3844</name>
</gene>
<dbReference type="GO" id="GO:0009002">
    <property type="term" value="F:serine-type D-Ala-D-Ala carboxypeptidase activity"/>
    <property type="evidence" value="ECO:0007669"/>
    <property type="project" value="UniProtKB-EC"/>
</dbReference>
<dbReference type="GO" id="GO:0008955">
    <property type="term" value="F:peptidoglycan glycosyltransferase activity"/>
    <property type="evidence" value="ECO:0007669"/>
    <property type="project" value="UniProtKB-EC"/>
</dbReference>
<keyword evidence="4" id="KW-1003">Cell membrane</keyword>
<keyword evidence="13" id="KW-0511">Multifunctional enzyme</keyword>
<dbReference type="Proteomes" id="UP000181997">
    <property type="component" value="Unassembled WGS sequence"/>
</dbReference>
<evidence type="ECO:0000259" key="18">
    <source>
        <dbReference type="Pfam" id="PF00912"/>
    </source>
</evidence>
<dbReference type="Pfam" id="PF00905">
    <property type="entry name" value="Transpeptidase"/>
    <property type="match status" value="1"/>
</dbReference>
<comment type="similarity">
    <text evidence="2">In the C-terminal section; belongs to the transpeptidase family.</text>
</comment>
<dbReference type="Gene3D" id="1.10.3810.10">
    <property type="entry name" value="Biosynthetic peptidoglycan transglycosylase-like"/>
    <property type="match status" value="1"/>
</dbReference>
<comment type="catalytic activity">
    <reaction evidence="16">
        <text>[GlcNAc-(1-&gt;4)-Mur2Ac(oyl-L-Ala-gamma-D-Glu-L-Lys-D-Ala-D-Ala)](n)-di-trans,octa-cis-undecaprenyl diphosphate + beta-D-GlcNAc-(1-&gt;4)-Mur2Ac(oyl-L-Ala-gamma-D-Glu-L-Lys-D-Ala-D-Ala)-di-trans,octa-cis-undecaprenyl diphosphate = [GlcNAc-(1-&gt;4)-Mur2Ac(oyl-L-Ala-gamma-D-Glu-L-Lys-D-Ala-D-Ala)](n+1)-di-trans,octa-cis-undecaprenyl diphosphate + di-trans,octa-cis-undecaprenyl diphosphate + H(+)</text>
        <dbReference type="Rhea" id="RHEA:23708"/>
        <dbReference type="Rhea" id="RHEA-COMP:9602"/>
        <dbReference type="Rhea" id="RHEA-COMP:9603"/>
        <dbReference type="ChEBI" id="CHEBI:15378"/>
        <dbReference type="ChEBI" id="CHEBI:58405"/>
        <dbReference type="ChEBI" id="CHEBI:60033"/>
        <dbReference type="ChEBI" id="CHEBI:78435"/>
        <dbReference type="EC" id="2.4.99.28"/>
    </reaction>
</comment>
<comment type="subcellular location">
    <subcellularLocation>
        <location evidence="1">Cell membrane</location>
    </subcellularLocation>
</comment>
<evidence type="ECO:0000256" key="7">
    <source>
        <dbReference type="ARBA" id="ARBA00022676"/>
    </source>
</evidence>
<dbReference type="GO" id="GO:0071555">
    <property type="term" value="P:cell wall organization"/>
    <property type="evidence" value="ECO:0007669"/>
    <property type="project" value="UniProtKB-KW"/>
</dbReference>
<dbReference type="InterPro" id="IPR012338">
    <property type="entry name" value="Beta-lactam/transpept-like"/>
</dbReference>
<evidence type="ECO:0000256" key="11">
    <source>
        <dbReference type="ARBA" id="ARBA00022984"/>
    </source>
</evidence>
<evidence type="ECO:0000256" key="14">
    <source>
        <dbReference type="ARBA" id="ARBA00023316"/>
    </source>
</evidence>
<dbReference type="SUPFAM" id="SSF53955">
    <property type="entry name" value="Lysozyme-like"/>
    <property type="match status" value="1"/>
</dbReference>
<evidence type="ECO:0000256" key="13">
    <source>
        <dbReference type="ARBA" id="ARBA00023268"/>
    </source>
</evidence>
<dbReference type="GO" id="GO:0006508">
    <property type="term" value="P:proteolysis"/>
    <property type="evidence" value="ECO:0007669"/>
    <property type="project" value="UniProtKB-KW"/>
</dbReference>
<feature type="domain" description="Penicillin-binding protein transpeptidase" evidence="17">
    <location>
        <begin position="347"/>
        <end position="615"/>
    </location>
</feature>
<evidence type="ECO:0000256" key="1">
    <source>
        <dbReference type="ARBA" id="ARBA00004236"/>
    </source>
</evidence>
<keyword evidence="7" id="KW-0328">Glycosyltransferase</keyword>
<dbReference type="EMBL" id="FMAU01000006">
    <property type="protein sequence ID" value="SCC30498.1"/>
    <property type="molecule type" value="Genomic_DNA"/>
</dbReference>